<dbReference type="InterPro" id="IPR036873">
    <property type="entry name" value="Rhodanese-like_dom_sf"/>
</dbReference>
<dbReference type="AlphaFoldDB" id="A0A0B7IEK4"/>
<sequence length="139" mass="15877">MVKFNYNECKLNKKRIPMKKSILILAMGLFSCSNIPSEKNIKIKDYEPKATDKLVDIRTAEEFADGHLKGAVNIDFFEDDFLENFEKQYDKEDTVYIYCKSGGRSSKAYAILEKAGFKNLMHLDGGFMQWSGAGKPVEK</sequence>
<protein>
    <submittedName>
        <fullName evidence="2">Putative Thiosulfate sulfurtransferase</fullName>
        <ecNumber evidence="2">2.8.1.1</ecNumber>
    </submittedName>
</protein>
<dbReference type="InterPro" id="IPR001763">
    <property type="entry name" value="Rhodanese-like_dom"/>
</dbReference>
<dbReference type="InterPro" id="IPR052367">
    <property type="entry name" value="Thiosulfate_ST/Rhodanese-like"/>
</dbReference>
<dbReference type="CDD" id="cd00158">
    <property type="entry name" value="RHOD"/>
    <property type="match status" value="1"/>
</dbReference>
<evidence type="ECO:0000313" key="3">
    <source>
        <dbReference type="Proteomes" id="UP000045051"/>
    </source>
</evidence>
<name>A0A0B7IEK4_9FLAO</name>
<proteinExistence type="predicted"/>
<feature type="domain" description="Rhodanese" evidence="1">
    <location>
        <begin position="48"/>
        <end position="139"/>
    </location>
</feature>
<evidence type="ECO:0000313" key="2">
    <source>
        <dbReference type="EMBL" id="CEN48442.1"/>
    </source>
</evidence>
<dbReference type="PROSITE" id="PS51257">
    <property type="entry name" value="PROKAR_LIPOPROTEIN"/>
    <property type="match status" value="1"/>
</dbReference>
<dbReference type="GO" id="GO:0004792">
    <property type="term" value="F:thiosulfate-cyanide sulfurtransferase activity"/>
    <property type="evidence" value="ECO:0007669"/>
    <property type="project" value="UniProtKB-EC"/>
</dbReference>
<dbReference type="Proteomes" id="UP000045051">
    <property type="component" value="Unassembled WGS sequence"/>
</dbReference>
<dbReference type="Gene3D" id="3.40.250.10">
    <property type="entry name" value="Rhodanese-like domain"/>
    <property type="match status" value="1"/>
</dbReference>
<dbReference type="PROSITE" id="PS50206">
    <property type="entry name" value="RHODANESE_3"/>
    <property type="match status" value="1"/>
</dbReference>
<dbReference type="EMBL" id="CDOI01000173">
    <property type="protein sequence ID" value="CEN48442.1"/>
    <property type="molecule type" value="Genomic_DNA"/>
</dbReference>
<dbReference type="Pfam" id="PF00581">
    <property type="entry name" value="Rhodanese"/>
    <property type="match status" value="1"/>
</dbReference>
<reference evidence="2 3" key="1">
    <citation type="submission" date="2015-01" db="EMBL/GenBank/DDBJ databases">
        <authorList>
            <person name="Xiang T."/>
            <person name="Song Y."/>
            <person name="Huang L."/>
            <person name="Wang B."/>
            <person name="Wu P."/>
        </authorList>
    </citation>
    <scope>NUCLEOTIDE SEQUENCE [LARGE SCALE GENOMIC DNA]</scope>
    <source>
        <strain evidence="2 3">CcD38</strain>
    </source>
</reference>
<keyword evidence="2" id="KW-0808">Transferase</keyword>
<dbReference type="SMART" id="SM00450">
    <property type="entry name" value="RHOD"/>
    <property type="match status" value="1"/>
</dbReference>
<accession>A0A0B7IEK4</accession>
<dbReference type="PANTHER" id="PTHR45431:SF3">
    <property type="entry name" value="RHODANESE-LIKE DOMAIN-CONTAINING PROTEIN 15, CHLOROPLASTIC"/>
    <property type="match status" value="1"/>
</dbReference>
<organism evidence="2 3">
    <name type="scientific">Capnocytophaga canis</name>
    <dbReference type="NCBI Taxonomy" id="1848903"/>
    <lineage>
        <taxon>Bacteria</taxon>
        <taxon>Pseudomonadati</taxon>
        <taxon>Bacteroidota</taxon>
        <taxon>Flavobacteriia</taxon>
        <taxon>Flavobacteriales</taxon>
        <taxon>Flavobacteriaceae</taxon>
        <taxon>Capnocytophaga</taxon>
    </lineage>
</organism>
<evidence type="ECO:0000259" key="1">
    <source>
        <dbReference type="PROSITE" id="PS50206"/>
    </source>
</evidence>
<dbReference type="EC" id="2.8.1.1" evidence="2"/>
<gene>
    <name evidence="2" type="ORF">CCAND38_60034</name>
</gene>
<keyword evidence="3" id="KW-1185">Reference proteome</keyword>
<dbReference type="PANTHER" id="PTHR45431">
    <property type="entry name" value="RHODANESE-LIKE DOMAIN-CONTAINING PROTEIN 15, CHLOROPLASTIC"/>
    <property type="match status" value="1"/>
</dbReference>
<dbReference type="SUPFAM" id="SSF52821">
    <property type="entry name" value="Rhodanese/Cell cycle control phosphatase"/>
    <property type="match status" value="1"/>
</dbReference>